<dbReference type="EMBL" id="UYYG01000019">
    <property type="protein sequence ID" value="VDN51377.1"/>
    <property type="molecule type" value="Genomic_DNA"/>
</dbReference>
<dbReference type="Proteomes" id="UP000274756">
    <property type="component" value="Unassembled WGS sequence"/>
</dbReference>
<evidence type="ECO:0000313" key="5">
    <source>
        <dbReference type="Proteomes" id="UP000038040"/>
    </source>
</evidence>
<feature type="transmembrane region" description="Helical" evidence="1">
    <location>
        <begin position="46"/>
        <end position="67"/>
    </location>
</feature>
<protein>
    <submittedName>
        <fullName evidence="7">Ground-like domain-containing protein</fullName>
    </submittedName>
</protein>
<evidence type="ECO:0000313" key="4">
    <source>
        <dbReference type="EMBL" id="VDN51377.1"/>
    </source>
</evidence>
<feature type="domain" description="Ground-like" evidence="3">
    <location>
        <begin position="58"/>
        <end position="124"/>
    </location>
</feature>
<accession>A0A0N4UGU8</accession>
<keyword evidence="1" id="KW-0472">Membrane</keyword>
<reference evidence="7" key="1">
    <citation type="submission" date="2017-02" db="UniProtKB">
        <authorList>
            <consortium name="WormBaseParasite"/>
        </authorList>
    </citation>
    <scope>IDENTIFICATION</scope>
</reference>
<dbReference type="AlphaFoldDB" id="A0A0N4UGU8"/>
<evidence type="ECO:0000256" key="1">
    <source>
        <dbReference type="SAM" id="Phobius"/>
    </source>
</evidence>
<evidence type="ECO:0000313" key="7">
    <source>
        <dbReference type="WBParaSite" id="DME_0000673601-mRNA-1"/>
    </source>
</evidence>
<gene>
    <name evidence="4" type="ORF">DME_LOCUS1350</name>
</gene>
<evidence type="ECO:0000256" key="2">
    <source>
        <dbReference type="SAM" id="SignalP"/>
    </source>
</evidence>
<keyword evidence="1" id="KW-1133">Transmembrane helix</keyword>
<evidence type="ECO:0000313" key="6">
    <source>
        <dbReference type="Proteomes" id="UP000274756"/>
    </source>
</evidence>
<organism evidence="5 7">
    <name type="scientific">Dracunculus medinensis</name>
    <name type="common">Guinea worm</name>
    <dbReference type="NCBI Taxonomy" id="318479"/>
    <lineage>
        <taxon>Eukaryota</taxon>
        <taxon>Metazoa</taxon>
        <taxon>Ecdysozoa</taxon>
        <taxon>Nematoda</taxon>
        <taxon>Chromadorea</taxon>
        <taxon>Rhabditida</taxon>
        <taxon>Spirurina</taxon>
        <taxon>Dracunculoidea</taxon>
        <taxon>Dracunculidae</taxon>
        <taxon>Dracunculus</taxon>
    </lineage>
</organism>
<evidence type="ECO:0000259" key="3">
    <source>
        <dbReference type="Pfam" id="PF04155"/>
    </source>
</evidence>
<feature type="chain" id="PRO_5033231722" evidence="2">
    <location>
        <begin position="19"/>
        <end position="126"/>
    </location>
</feature>
<reference evidence="4 6" key="2">
    <citation type="submission" date="2018-11" db="EMBL/GenBank/DDBJ databases">
        <authorList>
            <consortium name="Pathogen Informatics"/>
        </authorList>
    </citation>
    <scope>NUCLEOTIDE SEQUENCE [LARGE SCALE GENOMIC DNA]</scope>
</reference>
<keyword evidence="2" id="KW-0732">Signal</keyword>
<dbReference type="WBParaSite" id="DME_0000673601-mRNA-1">
    <property type="protein sequence ID" value="DME_0000673601-mRNA-1"/>
    <property type="gene ID" value="DME_0000673601"/>
</dbReference>
<dbReference type="OrthoDB" id="5812274at2759"/>
<dbReference type="Proteomes" id="UP000038040">
    <property type="component" value="Unplaced"/>
</dbReference>
<dbReference type="Pfam" id="PF04155">
    <property type="entry name" value="Ground-like"/>
    <property type="match status" value="1"/>
</dbReference>
<dbReference type="InterPro" id="IPR007284">
    <property type="entry name" value="Ground-like_dom"/>
</dbReference>
<keyword evidence="6" id="KW-1185">Reference proteome</keyword>
<sequence>MIALVIPILLALVLESNAGCACKPCSCMKPKCPPPVVCPPPMCRVSLIFYIFHFIPFCSQFLIHIFFQNLSNDMAISKGNIQNAAEEAMKAHINVICAKGDLSYSTHTDSFCQAENDAITCYAFKA</sequence>
<keyword evidence="1" id="KW-0812">Transmembrane</keyword>
<name>A0A0N4UGU8_DRAME</name>
<feature type="signal peptide" evidence="2">
    <location>
        <begin position="1"/>
        <end position="18"/>
    </location>
</feature>
<proteinExistence type="predicted"/>